<keyword evidence="8" id="KW-1185">Reference proteome</keyword>
<dbReference type="InterPro" id="IPR001851">
    <property type="entry name" value="ABC_transp_permease"/>
</dbReference>
<feature type="transmembrane region" description="Helical" evidence="6">
    <location>
        <begin position="12"/>
        <end position="38"/>
    </location>
</feature>
<dbReference type="CDD" id="cd06580">
    <property type="entry name" value="TM_PBP1_transp_TpRbsC_like"/>
    <property type="match status" value="1"/>
</dbReference>
<keyword evidence="2" id="KW-1003">Cell membrane</keyword>
<keyword evidence="3 6" id="KW-0812">Transmembrane</keyword>
<evidence type="ECO:0000256" key="1">
    <source>
        <dbReference type="ARBA" id="ARBA00004651"/>
    </source>
</evidence>
<dbReference type="EMBL" id="QYBB01000011">
    <property type="protein sequence ID" value="RYC31848.1"/>
    <property type="molecule type" value="Genomic_DNA"/>
</dbReference>
<comment type="caution">
    <text evidence="7">The sequence shown here is derived from an EMBL/GenBank/DDBJ whole genome shotgun (WGS) entry which is preliminary data.</text>
</comment>
<dbReference type="GO" id="GO:0005886">
    <property type="term" value="C:plasma membrane"/>
    <property type="evidence" value="ECO:0007669"/>
    <property type="project" value="UniProtKB-SubCell"/>
</dbReference>
<reference evidence="7 8" key="1">
    <citation type="submission" date="2018-12" db="EMBL/GenBank/DDBJ databases">
        <authorList>
            <person name="Grouzdev D.S."/>
            <person name="Krutkina M.S."/>
        </authorList>
    </citation>
    <scope>NUCLEOTIDE SEQUENCE [LARGE SCALE GENOMIC DNA]</scope>
    <source>
        <strain evidence="7 8">RmlP026</strain>
    </source>
</reference>
<protein>
    <submittedName>
        <fullName evidence="7">ABC transporter permease</fullName>
    </submittedName>
</protein>
<evidence type="ECO:0000256" key="6">
    <source>
        <dbReference type="SAM" id="Phobius"/>
    </source>
</evidence>
<keyword evidence="5 6" id="KW-0472">Membrane</keyword>
<name>A0A4Q2U7G8_9HYPH</name>
<evidence type="ECO:0000313" key="7">
    <source>
        <dbReference type="EMBL" id="RYC31848.1"/>
    </source>
</evidence>
<feature type="transmembrane region" description="Helical" evidence="6">
    <location>
        <begin position="152"/>
        <end position="171"/>
    </location>
</feature>
<feature type="transmembrane region" description="Helical" evidence="6">
    <location>
        <begin position="121"/>
        <end position="140"/>
    </location>
</feature>
<dbReference type="PANTHER" id="PTHR47089:SF1">
    <property type="entry name" value="GUANOSINE ABC TRANSPORTER PERMEASE PROTEIN NUPP"/>
    <property type="match status" value="1"/>
</dbReference>
<reference evidence="7 8" key="2">
    <citation type="submission" date="2019-02" db="EMBL/GenBank/DDBJ databases">
        <title>'Lichenibacterium ramalinii' gen. nov. sp. nov., 'Lichenibacterium minor' gen. nov. sp. nov.</title>
        <authorList>
            <person name="Pankratov T."/>
        </authorList>
    </citation>
    <scope>NUCLEOTIDE SEQUENCE [LARGE SCALE GENOMIC DNA]</scope>
    <source>
        <strain evidence="7 8">RmlP026</strain>
    </source>
</reference>
<sequence length="362" mass="37481">MRIELQPRLNPPRWLGFAAPVAAVAVALLIGGVIVANLGKSPLDAFLVYFVDPLTQDWSLEALAVKASPLVLIATGLCFCFRANLWNIGAEGQFVAGGACGGALALATHGADHAGPLGGSWILPAMLLLGILGGAAYALIPAVLRVALGVNEILSSLMLVYVAGLGLDYLVRGPWRDPAGFNFPVSVNFDPDATLPTLIDGASLHAGVLVTLLVVVGAALVFSRTMFGYEIRCVGAAPRAARFAGFDEKRLTLLVFALSGGLAGLAGVMEVSGQIGQLQPSISPGYGFTAIIVAYLGRLQPMGVLVAGLVLALTYVGGEGAQIALKLPLDVTKAFQGILLVCVLGADVVTRYRVRIVGRVMA</sequence>
<feature type="transmembrane region" description="Helical" evidence="6">
    <location>
        <begin position="58"/>
        <end position="81"/>
    </location>
</feature>
<feature type="transmembrane region" description="Helical" evidence="6">
    <location>
        <begin position="251"/>
        <end position="269"/>
    </location>
</feature>
<evidence type="ECO:0000256" key="4">
    <source>
        <dbReference type="ARBA" id="ARBA00022989"/>
    </source>
</evidence>
<dbReference type="GO" id="GO:0022857">
    <property type="term" value="F:transmembrane transporter activity"/>
    <property type="evidence" value="ECO:0007669"/>
    <property type="project" value="InterPro"/>
</dbReference>
<evidence type="ECO:0000256" key="3">
    <source>
        <dbReference type="ARBA" id="ARBA00022692"/>
    </source>
</evidence>
<dbReference type="OrthoDB" id="9809785at2"/>
<evidence type="ECO:0000256" key="5">
    <source>
        <dbReference type="ARBA" id="ARBA00023136"/>
    </source>
</evidence>
<accession>A0A4Q2U7G8</accession>
<keyword evidence="4 6" id="KW-1133">Transmembrane helix</keyword>
<evidence type="ECO:0000313" key="8">
    <source>
        <dbReference type="Proteomes" id="UP000290759"/>
    </source>
</evidence>
<comment type="subcellular location">
    <subcellularLocation>
        <location evidence="1">Cell membrane</location>
        <topology evidence="1">Multi-pass membrane protein</topology>
    </subcellularLocation>
</comment>
<feature type="transmembrane region" description="Helical" evidence="6">
    <location>
        <begin position="88"/>
        <end position="109"/>
    </location>
</feature>
<organism evidence="7 8">
    <name type="scientific">Lichenibacterium minor</name>
    <dbReference type="NCBI Taxonomy" id="2316528"/>
    <lineage>
        <taxon>Bacteria</taxon>
        <taxon>Pseudomonadati</taxon>
        <taxon>Pseudomonadota</taxon>
        <taxon>Alphaproteobacteria</taxon>
        <taxon>Hyphomicrobiales</taxon>
        <taxon>Lichenihabitantaceae</taxon>
        <taxon>Lichenibacterium</taxon>
    </lineage>
</organism>
<evidence type="ECO:0000256" key="2">
    <source>
        <dbReference type="ARBA" id="ARBA00022475"/>
    </source>
</evidence>
<proteinExistence type="predicted"/>
<gene>
    <name evidence="7" type="ORF">D3273_12040</name>
</gene>
<dbReference type="PANTHER" id="PTHR47089">
    <property type="entry name" value="ABC TRANSPORTER, PERMEASE PROTEIN"/>
    <property type="match status" value="1"/>
</dbReference>
<dbReference type="Proteomes" id="UP000290759">
    <property type="component" value="Unassembled WGS sequence"/>
</dbReference>
<feature type="transmembrane region" description="Helical" evidence="6">
    <location>
        <begin position="202"/>
        <end position="222"/>
    </location>
</feature>
<feature type="transmembrane region" description="Helical" evidence="6">
    <location>
        <begin position="281"/>
        <end position="297"/>
    </location>
</feature>
<feature type="transmembrane region" description="Helical" evidence="6">
    <location>
        <begin position="331"/>
        <end position="349"/>
    </location>
</feature>
<dbReference type="AlphaFoldDB" id="A0A4Q2U7G8"/>
<dbReference type="Pfam" id="PF02653">
    <property type="entry name" value="BPD_transp_2"/>
    <property type="match status" value="1"/>
</dbReference>
<feature type="transmembrane region" description="Helical" evidence="6">
    <location>
        <begin position="304"/>
        <end position="325"/>
    </location>
</feature>
<dbReference type="RefSeq" id="WP_129226806.1">
    <property type="nucleotide sequence ID" value="NZ_QYBB01000011.1"/>
</dbReference>